<evidence type="ECO:0000259" key="1">
    <source>
        <dbReference type="PROSITE" id="PS50011"/>
    </source>
</evidence>
<name>A0AAD7N1W3_9AGAR</name>
<comment type="caution">
    <text evidence="2">The sequence shown here is derived from an EMBL/GenBank/DDBJ whole genome shotgun (WGS) entry which is preliminary data.</text>
</comment>
<feature type="domain" description="Protein kinase" evidence="1">
    <location>
        <begin position="1"/>
        <end position="278"/>
    </location>
</feature>
<dbReference type="EMBL" id="JARJLG010000119">
    <property type="protein sequence ID" value="KAJ7742114.1"/>
    <property type="molecule type" value="Genomic_DNA"/>
</dbReference>
<dbReference type="Proteomes" id="UP001215280">
    <property type="component" value="Unassembled WGS sequence"/>
</dbReference>
<dbReference type="InterPro" id="IPR011009">
    <property type="entry name" value="Kinase-like_dom_sf"/>
</dbReference>
<dbReference type="Gene3D" id="1.10.510.10">
    <property type="entry name" value="Transferase(Phosphotransferase) domain 1"/>
    <property type="match status" value="1"/>
</dbReference>
<evidence type="ECO:0000313" key="3">
    <source>
        <dbReference type="Proteomes" id="UP001215280"/>
    </source>
</evidence>
<dbReference type="GO" id="GO:0005524">
    <property type="term" value="F:ATP binding"/>
    <property type="evidence" value="ECO:0007669"/>
    <property type="project" value="InterPro"/>
</dbReference>
<feature type="non-terminal residue" evidence="2">
    <location>
        <position position="1"/>
    </location>
</feature>
<proteinExistence type="predicted"/>
<organism evidence="2 3">
    <name type="scientific">Mycena maculata</name>
    <dbReference type="NCBI Taxonomy" id="230809"/>
    <lineage>
        <taxon>Eukaryota</taxon>
        <taxon>Fungi</taxon>
        <taxon>Dikarya</taxon>
        <taxon>Basidiomycota</taxon>
        <taxon>Agaricomycotina</taxon>
        <taxon>Agaricomycetes</taxon>
        <taxon>Agaricomycetidae</taxon>
        <taxon>Agaricales</taxon>
        <taxon>Marasmiineae</taxon>
        <taxon>Mycenaceae</taxon>
        <taxon>Mycena</taxon>
    </lineage>
</organism>
<keyword evidence="3" id="KW-1185">Reference proteome</keyword>
<gene>
    <name evidence="2" type="ORF">DFH07DRAFT_750565</name>
</gene>
<accession>A0AAD7N1W3</accession>
<dbReference type="GO" id="GO:0004672">
    <property type="term" value="F:protein kinase activity"/>
    <property type="evidence" value="ECO:0007669"/>
    <property type="project" value="InterPro"/>
</dbReference>
<dbReference type="InterPro" id="IPR000719">
    <property type="entry name" value="Prot_kinase_dom"/>
</dbReference>
<dbReference type="AlphaFoldDB" id="A0AAD7N1W3"/>
<dbReference type="SUPFAM" id="SSF56112">
    <property type="entry name" value="Protein kinase-like (PK-like)"/>
    <property type="match status" value="1"/>
</dbReference>
<sequence>KAEIIQLLNSEPLVSHPDNACISLYEILNIPNDDDHHILVMPFLRELESPPFETLGEVMEFCRQALYGLRFLHRHNIAHGDPHSGNIMLDPTTMYPDGFYTGFPPYADLKSDFSGRARSFTRTQRPSRYYWIDYNLAHILEHPEKPGTLRIPYTRGGDRDIPETTEGKTHADPFASDVWWVGNVIQELIDRYSGRSLLSPLVEYMCQKIPEDRPAMAAATDCFDRILAQCSSWRLRRLTLRRKHQFGRFLQAFPRYIARTVHYLVIAKPALPRPDRMS</sequence>
<dbReference type="PROSITE" id="PS50011">
    <property type="entry name" value="PROTEIN_KINASE_DOM"/>
    <property type="match status" value="1"/>
</dbReference>
<reference evidence="2" key="1">
    <citation type="submission" date="2023-03" db="EMBL/GenBank/DDBJ databases">
        <title>Massive genome expansion in bonnet fungi (Mycena s.s.) driven by repeated elements and novel gene families across ecological guilds.</title>
        <authorList>
            <consortium name="Lawrence Berkeley National Laboratory"/>
            <person name="Harder C.B."/>
            <person name="Miyauchi S."/>
            <person name="Viragh M."/>
            <person name="Kuo A."/>
            <person name="Thoen E."/>
            <person name="Andreopoulos B."/>
            <person name="Lu D."/>
            <person name="Skrede I."/>
            <person name="Drula E."/>
            <person name="Henrissat B."/>
            <person name="Morin E."/>
            <person name="Kohler A."/>
            <person name="Barry K."/>
            <person name="LaButti K."/>
            <person name="Morin E."/>
            <person name="Salamov A."/>
            <person name="Lipzen A."/>
            <person name="Mereny Z."/>
            <person name="Hegedus B."/>
            <person name="Baldrian P."/>
            <person name="Stursova M."/>
            <person name="Weitz H."/>
            <person name="Taylor A."/>
            <person name="Grigoriev I.V."/>
            <person name="Nagy L.G."/>
            <person name="Martin F."/>
            <person name="Kauserud H."/>
        </authorList>
    </citation>
    <scope>NUCLEOTIDE SEQUENCE</scope>
    <source>
        <strain evidence="2">CBHHK188m</strain>
    </source>
</reference>
<evidence type="ECO:0000313" key="2">
    <source>
        <dbReference type="EMBL" id="KAJ7742114.1"/>
    </source>
</evidence>
<protein>
    <recommendedName>
        <fullName evidence="1">Protein kinase domain-containing protein</fullName>
    </recommendedName>
</protein>